<dbReference type="STRING" id="2756.BFR44_10630"/>
<keyword evidence="6" id="KW-1185">Reference proteome</keyword>
<protein>
    <submittedName>
        <fullName evidence="5">DUF4479 domain-containing protein</fullName>
    </submittedName>
</protein>
<dbReference type="Pfam" id="PF14794">
    <property type="entry name" value="DUF4479"/>
    <property type="match status" value="1"/>
</dbReference>
<dbReference type="AlphaFoldDB" id="A0A1D2LFM6"/>
<dbReference type="CDD" id="cd02796">
    <property type="entry name" value="tRNA_bind_bactPheRS"/>
    <property type="match status" value="1"/>
</dbReference>
<dbReference type="Gene3D" id="3.30.1940.10">
    <property type="entry name" value="YtpR-like"/>
    <property type="match status" value="1"/>
</dbReference>
<dbReference type="InterPro" id="IPR033714">
    <property type="entry name" value="tRNA_bind_bactPheRS"/>
</dbReference>
<organism evidence="5 6">
    <name type="scientific">Brochothrix thermosphacta</name>
    <name type="common">Microbacterium thermosphactum</name>
    <dbReference type="NCBI Taxonomy" id="2756"/>
    <lineage>
        <taxon>Bacteria</taxon>
        <taxon>Bacillati</taxon>
        <taxon>Bacillota</taxon>
        <taxon>Bacilli</taxon>
        <taxon>Bacillales</taxon>
        <taxon>Listeriaceae</taxon>
        <taxon>Brochothrix</taxon>
    </lineage>
</organism>
<keyword evidence="1 3" id="KW-0820">tRNA-binding</keyword>
<dbReference type="InterPro" id="IPR037154">
    <property type="entry name" value="YtpR-like_sf"/>
</dbReference>
<dbReference type="GO" id="GO:0000049">
    <property type="term" value="F:tRNA binding"/>
    <property type="evidence" value="ECO:0007669"/>
    <property type="project" value="UniProtKB-UniRule"/>
</dbReference>
<evidence type="ECO:0000256" key="2">
    <source>
        <dbReference type="ARBA" id="ARBA00022884"/>
    </source>
</evidence>
<dbReference type="InterPro" id="IPR027855">
    <property type="entry name" value="DUF4479"/>
</dbReference>
<evidence type="ECO:0000256" key="1">
    <source>
        <dbReference type="ARBA" id="ARBA00022555"/>
    </source>
</evidence>
<keyword evidence="2 3" id="KW-0694">RNA-binding</keyword>
<gene>
    <name evidence="5" type="ORF">CNY62_10185</name>
</gene>
<evidence type="ECO:0000313" key="5">
    <source>
        <dbReference type="EMBL" id="ATF26723.1"/>
    </source>
</evidence>
<name>A0A1D2LFM6_BROTH</name>
<evidence type="ECO:0000256" key="3">
    <source>
        <dbReference type="PROSITE-ProRule" id="PRU00209"/>
    </source>
</evidence>
<dbReference type="PROSITE" id="PS50886">
    <property type="entry name" value="TRBD"/>
    <property type="match status" value="1"/>
</dbReference>
<evidence type="ECO:0000259" key="4">
    <source>
        <dbReference type="PROSITE" id="PS50886"/>
    </source>
</evidence>
<feature type="domain" description="TRNA-binding" evidence="4">
    <location>
        <begin position="92"/>
        <end position="203"/>
    </location>
</feature>
<dbReference type="InterPro" id="IPR012340">
    <property type="entry name" value="NA-bd_OB-fold"/>
</dbReference>
<dbReference type="RefSeq" id="WP_069125283.1">
    <property type="nucleotide sequence ID" value="NZ_CP023483.1"/>
</dbReference>
<dbReference type="InterPro" id="IPR002547">
    <property type="entry name" value="tRNA-bd_dom"/>
</dbReference>
<dbReference type="EMBL" id="CP023483">
    <property type="protein sequence ID" value="ATF26723.1"/>
    <property type="molecule type" value="Genomic_DNA"/>
</dbReference>
<dbReference type="OrthoDB" id="9805455at2"/>
<evidence type="ECO:0000313" key="6">
    <source>
        <dbReference type="Proteomes" id="UP000243591"/>
    </source>
</evidence>
<dbReference type="Proteomes" id="UP000243591">
    <property type="component" value="Chromosome"/>
</dbReference>
<dbReference type="KEGG" id="bths:CNY62_10185"/>
<dbReference type="NCBIfam" id="NF045760">
    <property type="entry name" value="YtpR"/>
    <property type="match status" value="1"/>
</dbReference>
<dbReference type="Gene3D" id="2.40.50.140">
    <property type="entry name" value="Nucleic acid-binding proteins"/>
    <property type="match status" value="1"/>
</dbReference>
<proteinExistence type="predicted"/>
<dbReference type="SUPFAM" id="SSF50249">
    <property type="entry name" value="Nucleic acid-binding proteins"/>
    <property type="match status" value="1"/>
</dbReference>
<reference evidence="5 6" key="1">
    <citation type="submission" date="2017-09" db="EMBL/GenBank/DDBJ databases">
        <title>Complete Genome Sequences of Two Strains of the Meat Spoilage Bacterium Brochothrix thermosphacta Isolated from Ground Chicken.</title>
        <authorList>
            <person name="Paoli G.C."/>
            <person name="Wijey C."/>
            <person name="Chen C.-Y."/>
            <person name="Nguyen L."/>
            <person name="Yan X."/>
            <person name="Irwin P.L."/>
        </authorList>
    </citation>
    <scope>NUCLEOTIDE SEQUENCE [LARGE SCALE GENOMIC DNA]</scope>
    <source>
        <strain evidence="5 6">BI</strain>
    </source>
</reference>
<sequence>MIVNVFYNEKGIGDVLIVQKNGKKAEKTITESNNNVTEIKNADTNEVIGYNLFKVKEKTALNVTDKVEVTDETIAIINEQLSAAGFETLKDVDTSPKFVVGYVKSKAEHSNSDHLSVCQVDLGTHVEQIVCGAPNVDEGQYVVVAKVGAVMPSGLIIEPSALRGEKSNGMICAARELAIPDAPTEKGIMILEGSDYKAGQAYAILF</sequence>
<dbReference type="Pfam" id="PF01588">
    <property type="entry name" value="tRNA_bind"/>
    <property type="match status" value="1"/>
</dbReference>
<accession>A0A1D2LFM6</accession>